<dbReference type="InterPro" id="IPR003594">
    <property type="entry name" value="HATPase_dom"/>
</dbReference>
<sequence>MTEKPEQSAPPAFLQGGGVMASQVAAFDWSATPFGALDRWSRELRVLACMVLHARQPMYLAWGVELALLYNDAYRELLGDKHPQALGQPLAQVWPEAWEQLGPMARRAMRGEGVWSRDMLLHVERNGQRRQTLFTFSFNPVGDREQGVAGLLCACSERSAADTALRANEARRQESETRFRQLADLGPSMVWFGNPDGSLSFLNERWYEYTGRKATEALPYRWIEVVHPDDQERLLKAWEQARASGDLYEVEARLQRSDGAFRWFLVRALPMRDGAGQITAWLGSNNDIHQRKAMENALRSERDRIWTLSTDLMLVADFTGLIKDVNPAWHDRLGYAEDELVGASLLGFLHSDDVERSEQQMQRLVAGETVLSFENRWRHRDGSYRHLSWAAVPGRGYMHAIGRDVTAERASAERLRRAEDALRQAQKMEAVGQLTGGIAHDFNNLLQGITGSLDLIHIRLRQGRLEGLDQFVASAMGSANRAAALTHRLLAFSRRQPLTPKPVDANRLVASMQQLLRRTMGEQIRIHLRLQDDLWPMRCDPNQLESAVLNLAINARDAMPNGGHLCIETCHVVLDDAWGVAKHEIVAGEYVCIRVSDTGVGMPESVAERAFEPFFTTKPIGKGTGLGLSMIYGFARQSEGCAVLSSEEGKGTRVELYLPRYQGKARAEGNESPTMYQPPLDLPERGVVLVVEDQRVVRGVILELLRDQGYRTLEAADGPTGLDILQSDQRIDLLISDIGLPGLNGRQMADAARQTRPDLKVLFMTGYAEQAALAGGELDMQMELITKPFALNELSRRVQSLLQAG</sequence>
<dbReference type="Proteomes" id="UP001595630">
    <property type="component" value="Unassembled WGS sequence"/>
</dbReference>
<dbReference type="SMART" id="SM00387">
    <property type="entry name" value="HATPase_c"/>
    <property type="match status" value="1"/>
</dbReference>
<dbReference type="InterPro" id="IPR013656">
    <property type="entry name" value="PAS_4"/>
</dbReference>
<evidence type="ECO:0000256" key="6">
    <source>
        <dbReference type="PROSITE-ProRule" id="PRU00169"/>
    </source>
</evidence>
<dbReference type="PRINTS" id="PR00344">
    <property type="entry name" value="BCTRLSENSOR"/>
</dbReference>
<dbReference type="PANTHER" id="PTHR43304">
    <property type="entry name" value="PHYTOCHROME-LIKE PROTEIN CPH1"/>
    <property type="match status" value="1"/>
</dbReference>
<keyword evidence="4" id="KW-0808">Transferase</keyword>
<dbReference type="InterPro" id="IPR011006">
    <property type="entry name" value="CheY-like_superfamily"/>
</dbReference>
<feature type="domain" description="PAS" evidence="9">
    <location>
        <begin position="313"/>
        <end position="368"/>
    </location>
</feature>
<dbReference type="Pfam" id="PF08447">
    <property type="entry name" value="PAS_3"/>
    <property type="match status" value="2"/>
</dbReference>
<dbReference type="Pfam" id="PF02518">
    <property type="entry name" value="HATPase_c"/>
    <property type="match status" value="1"/>
</dbReference>
<dbReference type="CDD" id="cd18161">
    <property type="entry name" value="REC_hyHK_blue-like"/>
    <property type="match status" value="1"/>
</dbReference>
<dbReference type="Pfam" id="PF08448">
    <property type="entry name" value="PAS_4"/>
    <property type="match status" value="1"/>
</dbReference>
<gene>
    <name evidence="11" type="ORF">ACFOMF_15245</name>
</gene>
<dbReference type="InterPro" id="IPR036097">
    <property type="entry name" value="HisK_dim/P_sf"/>
</dbReference>
<dbReference type="PANTHER" id="PTHR43304:SF1">
    <property type="entry name" value="PAC DOMAIN-CONTAINING PROTEIN"/>
    <property type="match status" value="1"/>
</dbReference>
<feature type="domain" description="PAS" evidence="9">
    <location>
        <begin position="175"/>
        <end position="245"/>
    </location>
</feature>
<evidence type="ECO:0000256" key="2">
    <source>
        <dbReference type="ARBA" id="ARBA00012438"/>
    </source>
</evidence>
<reference evidence="12" key="1">
    <citation type="journal article" date="2019" name="Int. J. Syst. Evol. Microbiol.">
        <title>The Global Catalogue of Microorganisms (GCM) 10K type strain sequencing project: providing services to taxonomists for standard genome sequencing and annotation.</title>
        <authorList>
            <consortium name="The Broad Institute Genomics Platform"/>
            <consortium name="The Broad Institute Genome Sequencing Center for Infectious Disease"/>
            <person name="Wu L."/>
            <person name="Ma J."/>
        </authorList>
    </citation>
    <scope>NUCLEOTIDE SEQUENCE [LARGE SCALE GENOMIC DNA]</scope>
    <source>
        <strain evidence="12">KCTC 42447</strain>
    </source>
</reference>
<dbReference type="Gene3D" id="3.30.565.10">
    <property type="entry name" value="Histidine kinase-like ATPase, C-terminal domain"/>
    <property type="match status" value="1"/>
</dbReference>
<dbReference type="Gene3D" id="3.40.50.2300">
    <property type="match status" value="1"/>
</dbReference>
<evidence type="ECO:0000256" key="1">
    <source>
        <dbReference type="ARBA" id="ARBA00000085"/>
    </source>
</evidence>
<feature type="modified residue" description="4-aspartylphosphate" evidence="6">
    <location>
        <position position="737"/>
    </location>
</feature>
<feature type="domain" description="Histidine kinase" evidence="7">
    <location>
        <begin position="437"/>
        <end position="662"/>
    </location>
</feature>
<dbReference type="Gene3D" id="3.30.450.20">
    <property type="entry name" value="PAS domain"/>
    <property type="match status" value="3"/>
</dbReference>
<accession>A0ABV7T885</accession>
<dbReference type="InterPro" id="IPR013655">
    <property type="entry name" value="PAS_fold_3"/>
</dbReference>
<dbReference type="EC" id="2.7.13.3" evidence="2"/>
<feature type="domain" description="Response regulatory" evidence="8">
    <location>
        <begin position="687"/>
        <end position="802"/>
    </location>
</feature>
<dbReference type="InterPro" id="IPR004358">
    <property type="entry name" value="Sig_transdc_His_kin-like_C"/>
</dbReference>
<evidence type="ECO:0000259" key="10">
    <source>
        <dbReference type="PROSITE" id="PS50113"/>
    </source>
</evidence>
<dbReference type="InterPro" id="IPR035965">
    <property type="entry name" value="PAS-like_dom_sf"/>
</dbReference>
<organism evidence="11 12">
    <name type="scientific">Stutzerimonas tarimensis</name>
    <dbReference type="NCBI Taxonomy" id="1507735"/>
    <lineage>
        <taxon>Bacteria</taxon>
        <taxon>Pseudomonadati</taxon>
        <taxon>Pseudomonadota</taxon>
        <taxon>Gammaproteobacteria</taxon>
        <taxon>Pseudomonadales</taxon>
        <taxon>Pseudomonadaceae</taxon>
        <taxon>Stutzerimonas</taxon>
    </lineage>
</organism>
<dbReference type="PROSITE" id="PS50109">
    <property type="entry name" value="HIS_KIN"/>
    <property type="match status" value="1"/>
</dbReference>
<dbReference type="PROSITE" id="PS50112">
    <property type="entry name" value="PAS"/>
    <property type="match status" value="2"/>
</dbReference>
<dbReference type="InterPro" id="IPR000700">
    <property type="entry name" value="PAS-assoc_C"/>
</dbReference>
<evidence type="ECO:0000259" key="9">
    <source>
        <dbReference type="PROSITE" id="PS50112"/>
    </source>
</evidence>
<keyword evidence="12" id="KW-1185">Reference proteome</keyword>
<dbReference type="CDD" id="cd00130">
    <property type="entry name" value="PAS"/>
    <property type="match status" value="2"/>
</dbReference>
<dbReference type="SUPFAM" id="SSF55785">
    <property type="entry name" value="PYP-like sensor domain (PAS domain)"/>
    <property type="match status" value="3"/>
</dbReference>
<dbReference type="InterPro" id="IPR005467">
    <property type="entry name" value="His_kinase_dom"/>
</dbReference>
<evidence type="ECO:0000256" key="5">
    <source>
        <dbReference type="ARBA" id="ARBA00022777"/>
    </source>
</evidence>
<dbReference type="PROSITE" id="PS50113">
    <property type="entry name" value="PAC"/>
    <property type="match status" value="1"/>
</dbReference>
<keyword evidence="5" id="KW-0418">Kinase</keyword>
<dbReference type="InterPro" id="IPR000014">
    <property type="entry name" value="PAS"/>
</dbReference>
<name>A0ABV7T885_9GAMM</name>
<dbReference type="SMART" id="SM00448">
    <property type="entry name" value="REC"/>
    <property type="match status" value="1"/>
</dbReference>
<evidence type="ECO:0000256" key="4">
    <source>
        <dbReference type="ARBA" id="ARBA00022679"/>
    </source>
</evidence>
<dbReference type="SMART" id="SM00091">
    <property type="entry name" value="PAS"/>
    <property type="match status" value="3"/>
</dbReference>
<dbReference type="InterPro" id="IPR052162">
    <property type="entry name" value="Sensor_kinase/Photoreceptor"/>
</dbReference>
<evidence type="ECO:0000256" key="3">
    <source>
        <dbReference type="ARBA" id="ARBA00022553"/>
    </source>
</evidence>
<dbReference type="Gene3D" id="1.10.287.130">
    <property type="match status" value="1"/>
</dbReference>
<feature type="domain" description="PAC" evidence="10">
    <location>
        <begin position="248"/>
        <end position="300"/>
    </location>
</feature>
<dbReference type="EMBL" id="JBHRXZ010000024">
    <property type="protein sequence ID" value="MFC3609136.1"/>
    <property type="molecule type" value="Genomic_DNA"/>
</dbReference>
<dbReference type="InterPro" id="IPR001610">
    <property type="entry name" value="PAC"/>
</dbReference>
<evidence type="ECO:0000259" key="7">
    <source>
        <dbReference type="PROSITE" id="PS50109"/>
    </source>
</evidence>
<dbReference type="Pfam" id="PF00072">
    <property type="entry name" value="Response_reg"/>
    <property type="match status" value="1"/>
</dbReference>
<dbReference type="SMART" id="SM00086">
    <property type="entry name" value="PAC"/>
    <property type="match status" value="2"/>
</dbReference>
<dbReference type="SUPFAM" id="SSF47384">
    <property type="entry name" value="Homodimeric domain of signal transducing histidine kinase"/>
    <property type="match status" value="1"/>
</dbReference>
<keyword evidence="3 6" id="KW-0597">Phosphoprotein</keyword>
<evidence type="ECO:0000259" key="8">
    <source>
        <dbReference type="PROSITE" id="PS50110"/>
    </source>
</evidence>
<proteinExistence type="predicted"/>
<dbReference type="SMART" id="SM00388">
    <property type="entry name" value="HisKA"/>
    <property type="match status" value="1"/>
</dbReference>
<dbReference type="InterPro" id="IPR036890">
    <property type="entry name" value="HATPase_C_sf"/>
</dbReference>
<dbReference type="NCBIfam" id="TIGR00229">
    <property type="entry name" value="sensory_box"/>
    <property type="match status" value="2"/>
</dbReference>
<evidence type="ECO:0000313" key="11">
    <source>
        <dbReference type="EMBL" id="MFC3609136.1"/>
    </source>
</evidence>
<dbReference type="Pfam" id="PF00512">
    <property type="entry name" value="HisKA"/>
    <property type="match status" value="1"/>
</dbReference>
<dbReference type="InterPro" id="IPR001789">
    <property type="entry name" value="Sig_transdc_resp-reg_receiver"/>
</dbReference>
<comment type="catalytic activity">
    <reaction evidence="1">
        <text>ATP + protein L-histidine = ADP + protein N-phospho-L-histidine.</text>
        <dbReference type="EC" id="2.7.13.3"/>
    </reaction>
</comment>
<protein>
    <recommendedName>
        <fullName evidence="2">histidine kinase</fullName>
        <ecNumber evidence="2">2.7.13.3</ecNumber>
    </recommendedName>
</protein>
<dbReference type="InterPro" id="IPR003661">
    <property type="entry name" value="HisK_dim/P_dom"/>
</dbReference>
<dbReference type="SUPFAM" id="SSF55874">
    <property type="entry name" value="ATPase domain of HSP90 chaperone/DNA topoisomerase II/histidine kinase"/>
    <property type="match status" value="1"/>
</dbReference>
<comment type="caution">
    <text evidence="11">The sequence shown here is derived from an EMBL/GenBank/DDBJ whole genome shotgun (WGS) entry which is preliminary data.</text>
</comment>
<dbReference type="SUPFAM" id="SSF52172">
    <property type="entry name" value="CheY-like"/>
    <property type="match status" value="1"/>
</dbReference>
<dbReference type="PROSITE" id="PS50110">
    <property type="entry name" value="RESPONSE_REGULATORY"/>
    <property type="match status" value="1"/>
</dbReference>
<evidence type="ECO:0000313" key="12">
    <source>
        <dbReference type="Proteomes" id="UP001595630"/>
    </source>
</evidence>